<organism evidence="2 3">
    <name type="scientific">Roseicella frigidaeris</name>
    <dbReference type="NCBI Taxonomy" id="2230885"/>
    <lineage>
        <taxon>Bacteria</taxon>
        <taxon>Pseudomonadati</taxon>
        <taxon>Pseudomonadota</taxon>
        <taxon>Alphaproteobacteria</taxon>
        <taxon>Acetobacterales</taxon>
        <taxon>Roseomonadaceae</taxon>
        <taxon>Roseicella</taxon>
    </lineage>
</organism>
<dbReference type="RefSeq" id="WP_111471238.1">
    <property type="nucleotide sequence ID" value="NZ_QLIX01000015.1"/>
</dbReference>
<comment type="caution">
    <text evidence="2">The sequence shown here is derived from an EMBL/GenBank/DDBJ whole genome shotgun (WGS) entry which is preliminary data.</text>
</comment>
<keyword evidence="1" id="KW-0472">Membrane</keyword>
<feature type="transmembrane region" description="Helical" evidence="1">
    <location>
        <begin position="6"/>
        <end position="24"/>
    </location>
</feature>
<keyword evidence="1" id="KW-0812">Transmembrane</keyword>
<keyword evidence="1" id="KW-1133">Transmembrane helix</keyword>
<evidence type="ECO:0000256" key="1">
    <source>
        <dbReference type="SAM" id="Phobius"/>
    </source>
</evidence>
<gene>
    <name evidence="2" type="ORF">DOO78_17935</name>
</gene>
<evidence type="ECO:0000313" key="3">
    <source>
        <dbReference type="Proteomes" id="UP000249065"/>
    </source>
</evidence>
<keyword evidence="3" id="KW-1185">Reference proteome</keyword>
<sequence>MAALAPWAGAGFCLAGAWLLRSAWARRARARAAMARGLAAPPLAPSLAMMGEMMPPIIRLGLILAGLQGLLAYGMTGGVFSLFDLAGFLFLLLAYDLWLRCRTRYRLPDAAG</sequence>
<reference evidence="3" key="1">
    <citation type="submission" date="2018-06" db="EMBL/GenBank/DDBJ databases">
        <authorList>
            <person name="Khan S.A."/>
        </authorList>
    </citation>
    <scope>NUCLEOTIDE SEQUENCE [LARGE SCALE GENOMIC DNA]</scope>
    <source>
        <strain evidence="3">DB-1506</strain>
    </source>
</reference>
<accession>A0A327M667</accession>
<dbReference type="Proteomes" id="UP000249065">
    <property type="component" value="Unassembled WGS sequence"/>
</dbReference>
<evidence type="ECO:0000313" key="2">
    <source>
        <dbReference type="EMBL" id="RAI57673.1"/>
    </source>
</evidence>
<dbReference type="EMBL" id="QLIX01000015">
    <property type="protein sequence ID" value="RAI57673.1"/>
    <property type="molecule type" value="Genomic_DNA"/>
</dbReference>
<feature type="transmembrane region" description="Helical" evidence="1">
    <location>
        <begin position="79"/>
        <end position="98"/>
    </location>
</feature>
<proteinExistence type="predicted"/>
<dbReference type="AlphaFoldDB" id="A0A327M667"/>
<protein>
    <submittedName>
        <fullName evidence="2">Uncharacterized protein</fullName>
    </submittedName>
</protein>
<name>A0A327M667_9PROT</name>